<proteinExistence type="predicted"/>
<protein>
    <submittedName>
        <fullName evidence="7">Putative MFS family arabinose efflux permease</fullName>
    </submittedName>
</protein>
<dbReference type="Gene3D" id="1.20.1250.20">
    <property type="entry name" value="MFS general substrate transporter like domains"/>
    <property type="match status" value="2"/>
</dbReference>
<dbReference type="PANTHER" id="PTHR23537">
    <property type="match status" value="1"/>
</dbReference>
<dbReference type="GO" id="GO:0005886">
    <property type="term" value="C:plasma membrane"/>
    <property type="evidence" value="ECO:0007669"/>
    <property type="project" value="TreeGrafter"/>
</dbReference>
<comment type="caution">
    <text evidence="7">The sequence shown here is derived from an EMBL/GenBank/DDBJ whole genome shotgun (WGS) entry which is preliminary data.</text>
</comment>
<evidence type="ECO:0000256" key="4">
    <source>
        <dbReference type="ARBA" id="ARBA00023136"/>
    </source>
</evidence>
<evidence type="ECO:0000313" key="8">
    <source>
        <dbReference type="Proteomes" id="UP000580654"/>
    </source>
</evidence>
<evidence type="ECO:0000256" key="2">
    <source>
        <dbReference type="ARBA" id="ARBA00022692"/>
    </source>
</evidence>
<keyword evidence="4 5" id="KW-0472">Membrane</keyword>
<dbReference type="InterPro" id="IPR020846">
    <property type="entry name" value="MFS_dom"/>
</dbReference>
<accession>A0A840Y924</accession>
<dbReference type="PROSITE" id="PS00216">
    <property type="entry name" value="SUGAR_TRANSPORT_1"/>
    <property type="match status" value="1"/>
</dbReference>
<keyword evidence="8" id="KW-1185">Reference proteome</keyword>
<feature type="transmembrane region" description="Helical" evidence="5">
    <location>
        <begin position="238"/>
        <end position="259"/>
    </location>
</feature>
<dbReference type="PANTHER" id="PTHR23537:SF1">
    <property type="entry name" value="SUGAR TRANSPORTER"/>
    <property type="match status" value="1"/>
</dbReference>
<evidence type="ECO:0000313" key="7">
    <source>
        <dbReference type="EMBL" id="MBB5692451.1"/>
    </source>
</evidence>
<evidence type="ECO:0000256" key="1">
    <source>
        <dbReference type="ARBA" id="ARBA00004141"/>
    </source>
</evidence>
<feature type="transmembrane region" description="Helical" evidence="5">
    <location>
        <begin position="80"/>
        <end position="101"/>
    </location>
</feature>
<dbReference type="Proteomes" id="UP000580654">
    <property type="component" value="Unassembled WGS sequence"/>
</dbReference>
<evidence type="ECO:0000259" key="6">
    <source>
        <dbReference type="PROSITE" id="PS50850"/>
    </source>
</evidence>
<dbReference type="InterPro" id="IPR010645">
    <property type="entry name" value="MFS_4"/>
</dbReference>
<feature type="transmembrane region" description="Helical" evidence="5">
    <location>
        <begin position="271"/>
        <end position="290"/>
    </location>
</feature>
<dbReference type="RefSeq" id="WP_184513478.1">
    <property type="nucleotide sequence ID" value="NZ_JACIJD010000002.1"/>
</dbReference>
<feature type="transmembrane region" description="Helical" evidence="5">
    <location>
        <begin position="355"/>
        <end position="375"/>
    </location>
</feature>
<dbReference type="EMBL" id="JACIJD010000002">
    <property type="protein sequence ID" value="MBB5692451.1"/>
    <property type="molecule type" value="Genomic_DNA"/>
</dbReference>
<feature type="transmembrane region" description="Helical" evidence="5">
    <location>
        <begin position="138"/>
        <end position="157"/>
    </location>
</feature>
<feature type="transmembrane region" description="Helical" evidence="5">
    <location>
        <begin position="296"/>
        <end position="315"/>
    </location>
</feature>
<feature type="transmembrane region" description="Helical" evidence="5">
    <location>
        <begin position="327"/>
        <end position="349"/>
    </location>
</feature>
<dbReference type="InterPro" id="IPR036259">
    <property type="entry name" value="MFS_trans_sf"/>
</dbReference>
<feature type="domain" description="Major facilitator superfamily (MFS) profile" evidence="6">
    <location>
        <begin position="1"/>
        <end position="378"/>
    </location>
</feature>
<comment type="subcellular location">
    <subcellularLocation>
        <location evidence="1">Membrane</location>
        <topology evidence="1">Multi-pass membrane protein</topology>
    </subcellularLocation>
</comment>
<feature type="transmembrane region" description="Helical" evidence="5">
    <location>
        <begin position="49"/>
        <end position="68"/>
    </location>
</feature>
<evidence type="ECO:0000256" key="5">
    <source>
        <dbReference type="SAM" id="Phobius"/>
    </source>
</evidence>
<dbReference type="InterPro" id="IPR005829">
    <property type="entry name" value="Sugar_transporter_CS"/>
</dbReference>
<gene>
    <name evidence="7" type="ORF">FHS87_000466</name>
</gene>
<keyword evidence="3 5" id="KW-1133">Transmembrane helix</keyword>
<dbReference type="GO" id="GO:0022857">
    <property type="term" value="F:transmembrane transporter activity"/>
    <property type="evidence" value="ECO:0007669"/>
    <property type="project" value="InterPro"/>
</dbReference>
<name>A0A840Y924_9PROT</name>
<reference evidence="7 8" key="1">
    <citation type="submission" date="2020-08" db="EMBL/GenBank/DDBJ databases">
        <title>Genomic Encyclopedia of Type Strains, Phase IV (KMG-IV): sequencing the most valuable type-strain genomes for metagenomic binning, comparative biology and taxonomic classification.</title>
        <authorList>
            <person name="Goeker M."/>
        </authorList>
    </citation>
    <scope>NUCLEOTIDE SEQUENCE [LARGE SCALE GENOMIC DNA]</scope>
    <source>
        <strain evidence="7 8">DSM 25622</strain>
    </source>
</reference>
<dbReference type="Pfam" id="PF06779">
    <property type="entry name" value="MFS_4"/>
    <property type="match status" value="1"/>
</dbReference>
<sequence length="378" mass="36634">MTARTPALRPALAGSAALCTTIGLARFGYVPLFPALVAAGWVGGGEAGALGATTFAGHLVGALAAPVLGRRLGTRRALDLAMALATLSFLACALPLGFPWLAPWRGVAGVAGGIAISLAGPAVQAVTPEGARGGAGGIVMAGVGAGVALASLLLPALLGAGVAAAWIGLGLLSAALWAFAHPRWPDPPLPPAGPAQAPAGPAGTVAALTLAYGLSAAGMAAPMVYLADLAVRGHGMGLAAGGLVWSLFGLGAVAGTLGGGRLADKLGRRAMPLWMAAQVAALGLALLPHAAAVPGAALLSGFSGVGISAVALGRLRGLTGAGTGRAWARATAVYAAAQAGTGYAFAWLFAAMGEAHPPVFLAGLVLSLLGLLVALRRG</sequence>
<dbReference type="PROSITE" id="PS50850">
    <property type="entry name" value="MFS"/>
    <property type="match status" value="1"/>
</dbReference>
<keyword evidence="2 5" id="KW-0812">Transmembrane</keyword>
<feature type="transmembrane region" description="Helical" evidence="5">
    <location>
        <begin position="201"/>
        <end position="226"/>
    </location>
</feature>
<feature type="transmembrane region" description="Helical" evidence="5">
    <location>
        <begin position="107"/>
        <end position="126"/>
    </location>
</feature>
<dbReference type="AlphaFoldDB" id="A0A840Y924"/>
<dbReference type="SUPFAM" id="SSF103473">
    <property type="entry name" value="MFS general substrate transporter"/>
    <property type="match status" value="1"/>
</dbReference>
<feature type="transmembrane region" description="Helical" evidence="5">
    <location>
        <begin position="163"/>
        <end position="180"/>
    </location>
</feature>
<organism evidence="7 8">
    <name type="scientific">Muricoccus pecuniae</name>
    <dbReference type="NCBI Taxonomy" id="693023"/>
    <lineage>
        <taxon>Bacteria</taxon>
        <taxon>Pseudomonadati</taxon>
        <taxon>Pseudomonadota</taxon>
        <taxon>Alphaproteobacteria</taxon>
        <taxon>Acetobacterales</taxon>
        <taxon>Roseomonadaceae</taxon>
        <taxon>Muricoccus</taxon>
    </lineage>
</organism>
<evidence type="ECO:0000256" key="3">
    <source>
        <dbReference type="ARBA" id="ARBA00022989"/>
    </source>
</evidence>